<comment type="similarity">
    <text evidence="1">Belongs to the peptidase C78 family.</text>
</comment>
<proteinExistence type="inferred from homology"/>
<keyword evidence="5" id="KW-1185">Reference proteome</keyword>
<feature type="domain" description="UFSP1/2/DUB catalytic" evidence="3">
    <location>
        <begin position="69"/>
        <end position="112"/>
    </location>
</feature>
<gene>
    <name evidence="4" type="ORF">KC01_LOCUS19814</name>
</gene>
<evidence type="ECO:0000256" key="1">
    <source>
        <dbReference type="ARBA" id="ARBA00008552"/>
    </source>
</evidence>
<dbReference type="PANTHER" id="PTHR48153">
    <property type="entry name" value="UFM1-SPECIFIC PROTEASE 2"/>
    <property type="match status" value="1"/>
</dbReference>
<accession>A0AAV2KMM5</accession>
<dbReference type="GO" id="GO:0071567">
    <property type="term" value="F:deUFMylase activity"/>
    <property type="evidence" value="ECO:0007669"/>
    <property type="project" value="TreeGrafter"/>
</dbReference>
<dbReference type="Proteomes" id="UP001497482">
    <property type="component" value="Chromosome 19"/>
</dbReference>
<evidence type="ECO:0000259" key="3">
    <source>
        <dbReference type="Pfam" id="PF07910"/>
    </source>
</evidence>
<keyword evidence="2" id="KW-0378">Hydrolase</keyword>
<dbReference type="Pfam" id="PF07910">
    <property type="entry name" value="Peptidase_C78"/>
    <property type="match status" value="1"/>
</dbReference>
<dbReference type="EMBL" id="OZ035841">
    <property type="protein sequence ID" value="CAL1590286.1"/>
    <property type="molecule type" value="Genomic_DNA"/>
</dbReference>
<evidence type="ECO:0000256" key="2">
    <source>
        <dbReference type="ARBA" id="ARBA00022801"/>
    </source>
</evidence>
<name>A0AAV2KMM5_KNICA</name>
<dbReference type="AlphaFoldDB" id="A0AAV2KMM5"/>
<evidence type="ECO:0000313" key="4">
    <source>
        <dbReference type="EMBL" id="CAL1590286.1"/>
    </source>
</evidence>
<dbReference type="Gene3D" id="3.90.70.130">
    <property type="match status" value="2"/>
</dbReference>
<reference evidence="4 5" key="1">
    <citation type="submission" date="2024-04" db="EMBL/GenBank/DDBJ databases">
        <authorList>
            <person name="Waldvogel A.-M."/>
            <person name="Schoenle A."/>
        </authorList>
    </citation>
    <scope>NUCLEOTIDE SEQUENCE [LARGE SCALE GENOMIC DNA]</scope>
</reference>
<protein>
    <recommendedName>
        <fullName evidence="3">UFSP1/2/DUB catalytic domain-containing protein</fullName>
    </recommendedName>
</protein>
<organism evidence="4 5">
    <name type="scientific">Knipowitschia caucasica</name>
    <name type="common">Caucasian dwarf goby</name>
    <name type="synonym">Pomatoschistus caucasicus</name>
    <dbReference type="NCBI Taxonomy" id="637954"/>
    <lineage>
        <taxon>Eukaryota</taxon>
        <taxon>Metazoa</taxon>
        <taxon>Chordata</taxon>
        <taxon>Craniata</taxon>
        <taxon>Vertebrata</taxon>
        <taxon>Euteleostomi</taxon>
        <taxon>Actinopterygii</taxon>
        <taxon>Neopterygii</taxon>
        <taxon>Teleostei</taxon>
        <taxon>Neoteleostei</taxon>
        <taxon>Acanthomorphata</taxon>
        <taxon>Gobiaria</taxon>
        <taxon>Gobiiformes</taxon>
        <taxon>Gobioidei</taxon>
        <taxon>Gobiidae</taxon>
        <taxon>Gobiinae</taxon>
        <taxon>Knipowitschia</taxon>
    </lineage>
</organism>
<evidence type="ECO:0000313" key="5">
    <source>
        <dbReference type="Proteomes" id="UP001497482"/>
    </source>
</evidence>
<dbReference type="PANTHER" id="PTHR48153:SF3">
    <property type="entry name" value="INACTIVE UFM1-SPECIFIC PROTEASE 1"/>
    <property type="match status" value="1"/>
</dbReference>
<dbReference type="InterPro" id="IPR012462">
    <property type="entry name" value="UFSP1/2_DUB_cat"/>
</dbReference>
<sequence length="176" mass="19458">MTYWELQETVLSECGELQETVLSECGELQETVLSECGELQETVLSECEESYRRQCSLSVGSYRRQCSLSRPPALVPSLPDLQRLLVSLGDRPGSFLGSREWIGTVEAALVLDLGVCHGGPGQGPRLLTLDPHYCGPPLDRAELQRGGWVSWTELSSLDHSSFYNLCMPQTAPYIAH</sequence>